<dbReference type="SMART" id="SM00386">
    <property type="entry name" value="HAT"/>
    <property type="match status" value="2"/>
</dbReference>
<dbReference type="Proteomes" id="UP001054252">
    <property type="component" value="Unassembled WGS sequence"/>
</dbReference>
<keyword evidence="3" id="KW-1185">Reference proteome</keyword>
<dbReference type="InterPro" id="IPR011990">
    <property type="entry name" value="TPR-like_helical_dom_sf"/>
</dbReference>
<dbReference type="AlphaFoldDB" id="A0AAV5HXL6"/>
<dbReference type="GO" id="GO:0000244">
    <property type="term" value="P:spliceosomal tri-snRNP complex assembly"/>
    <property type="evidence" value="ECO:0007669"/>
    <property type="project" value="TreeGrafter"/>
</dbReference>
<dbReference type="GO" id="GO:0046540">
    <property type="term" value="C:U4/U6 x U5 tri-snRNP complex"/>
    <property type="evidence" value="ECO:0007669"/>
    <property type="project" value="TreeGrafter"/>
</dbReference>
<dbReference type="SUPFAM" id="SSF48452">
    <property type="entry name" value="TPR-like"/>
    <property type="match status" value="1"/>
</dbReference>
<dbReference type="EMBL" id="BPVZ01000005">
    <property type="protein sequence ID" value="GKU91515.1"/>
    <property type="molecule type" value="Genomic_DNA"/>
</dbReference>
<dbReference type="GO" id="GO:0071013">
    <property type="term" value="C:catalytic step 2 spliceosome"/>
    <property type="evidence" value="ECO:0007669"/>
    <property type="project" value="TreeGrafter"/>
</dbReference>
<name>A0AAV5HXL6_9ROSI</name>
<evidence type="ECO:0000256" key="1">
    <source>
        <dbReference type="ARBA" id="ARBA00022737"/>
    </source>
</evidence>
<dbReference type="InterPro" id="IPR003107">
    <property type="entry name" value="HAT"/>
</dbReference>
<proteinExistence type="predicted"/>
<dbReference type="GO" id="GO:2000636">
    <property type="term" value="P:positive regulation of primary miRNA processing"/>
    <property type="evidence" value="ECO:0007669"/>
    <property type="project" value="TreeGrafter"/>
</dbReference>
<sequence>MALEKQGLVINGEAWMKEAETAERAGPVATCVSAEKIFWLEAAGLEKSHGTWESLDAFLSKALVHRTVNEVLLLLDERLLYGVLYKARAFSLKVHRASNSDFEKFKLECKNHEPEGGILLAKAQETGIGMKIWMNCVVDAWAAGGRLGELENAKKVYESGLEHCPSRIPLWFSLANVEDKIDGIAKACAVLTLERKNNPHRPELWLEAVRTELMRGNKKEAGLLMERASEKCPYRGALSAAAIEMVPWPKRGSKIKAAYTHMWGECPLTLDPPTGDFWALYYKFELEHGTEGKQKNVLLQHHCLVRNKKQFHMMWGTSTNQQKQF</sequence>
<accession>A0AAV5HXL6</accession>
<reference evidence="2 3" key="1">
    <citation type="journal article" date="2021" name="Commun. Biol.">
        <title>The genome of Shorea leprosula (Dipterocarpaceae) highlights the ecological relevance of drought in aseasonal tropical rainforests.</title>
        <authorList>
            <person name="Ng K.K.S."/>
            <person name="Kobayashi M.J."/>
            <person name="Fawcett J.A."/>
            <person name="Hatakeyama M."/>
            <person name="Paape T."/>
            <person name="Ng C.H."/>
            <person name="Ang C.C."/>
            <person name="Tnah L.H."/>
            <person name="Lee C.T."/>
            <person name="Nishiyama T."/>
            <person name="Sese J."/>
            <person name="O'Brien M.J."/>
            <person name="Copetti D."/>
            <person name="Mohd Noor M.I."/>
            <person name="Ong R.C."/>
            <person name="Putra M."/>
            <person name="Sireger I.Z."/>
            <person name="Indrioko S."/>
            <person name="Kosugi Y."/>
            <person name="Izuno A."/>
            <person name="Isagi Y."/>
            <person name="Lee S.L."/>
            <person name="Shimizu K.K."/>
        </authorList>
    </citation>
    <scope>NUCLEOTIDE SEQUENCE [LARGE SCALE GENOMIC DNA]</scope>
    <source>
        <strain evidence="2">214</strain>
    </source>
</reference>
<gene>
    <name evidence="2" type="ORF">SLEP1_g5379</name>
</gene>
<comment type="caution">
    <text evidence="2">The sequence shown here is derived from an EMBL/GenBank/DDBJ whole genome shotgun (WGS) entry which is preliminary data.</text>
</comment>
<keyword evidence="1" id="KW-0677">Repeat</keyword>
<evidence type="ECO:0000313" key="2">
    <source>
        <dbReference type="EMBL" id="GKU91515.1"/>
    </source>
</evidence>
<protein>
    <submittedName>
        <fullName evidence="2">Uncharacterized protein</fullName>
    </submittedName>
</protein>
<organism evidence="2 3">
    <name type="scientific">Rubroshorea leprosula</name>
    <dbReference type="NCBI Taxonomy" id="152421"/>
    <lineage>
        <taxon>Eukaryota</taxon>
        <taxon>Viridiplantae</taxon>
        <taxon>Streptophyta</taxon>
        <taxon>Embryophyta</taxon>
        <taxon>Tracheophyta</taxon>
        <taxon>Spermatophyta</taxon>
        <taxon>Magnoliopsida</taxon>
        <taxon>eudicotyledons</taxon>
        <taxon>Gunneridae</taxon>
        <taxon>Pentapetalae</taxon>
        <taxon>rosids</taxon>
        <taxon>malvids</taxon>
        <taxon>Malvales</taxon>
        <taxon>Dipterocarpaceae</taxon>
        <taxon>Rubroshorea</taxon>
    </lineage>
</organism>
<dbReference type="PANTHER" id="PTHR11246:SF1">
    <property type="entry name" value="PRE-MRNA-PROCESSING FACTOR 6"/>
    <property type="match status" value="1"/>
</dbReference>
<dbReference type="InterPro" id="IPR045075">
    <property type="entry name" value="Syf1-like"/>
</dbReference>
<dbReference type="PANTHER" id="PTHR11246">
    <property type="entry name" value="PRE-MRNA SPLICING FACTOR"/>
    <property type="match status" value="1"/>
</dbReference>
<dbReference type="GO" id="GO:0080188">
    <property type="term" value="P:gene silencing by siRNA-directed DNA methylation"/>
    <property type="evidence" value="ECO:0007669"/>
    <property type="project" value="TreeGrafter"/>
</dbReference>
<evidence type="ECO:0000313" key="3">
    <source>
        <dbReference type="Proteomes" id="UP001054252"/>
    </source>
</evidence>
<dbReference type="Gene3D" id="1.25.40.10">
    <property type="entry name" value="Tetratricopeptide repeat domain"/>
    <property type="match status" value="1"/>
</dbReference>